<feature type="domain" description="CCHC-type" evidence="3">
    <location>
        <begin position="97"/>
        <end position="112"/>
    </location>
</feature>
<evidence type="ECO:0000256" key="2">
    <source>
        <dbReference type="SAM" id="MobiDB-lite"/>
    </source>
</evidence>
<evidence type="ECO:0000256" key="1">
    <source>
        <dbReference type="PROSITE-ProRule" id="PRU00047"/>
    </source>
</evidence>
<dbReference type="GO" id="GO:0003676">
    <property type="term" value="F:nucleic acid binding"/>
    <property type="evidence" value="ECO:0007669"/>
    <property type="project" value="InterPro"/>
</dbReference>
<comment type="caution">
    <text evidence="4">The sequence shown here is derived from an EMBL/GenBank/DDBJ whole genome shotgun (WGS) entry which is preliminary data.</text>
</comment>
<evidence type="ECO:0000313" key="4">
    <source>
        <dbReference type="EMBL" id="MCI09117.1"/>
    </source>
</evidence>
<keyword evidence="4" id="KW-0723">Serine/threonine-protein kinase</keyword>
<dbReference type="InterPro" id="IPR001878">
    <property type="entry name" value="Znf_CCHC"/>
</dbReference>
<name>A0A392PBX1_9FABA</name>
<dbReference type="AlphaFoldDB" id="A0A392PBX1"/>
<dbReference type="EMBL" id="LXQA010071448">
    <property type="protein sequence ID" value="MCI09117.1"/>
    <property type="molecule type" value="Genomic_DNA"/>
</dbReference>
<keyword evidence="1" id="KW-0479">Metal-binding</keyword>
<feature type="region of interest" description="Disordered" evidence="2">
    <location>
        <begin position="156"/>
        <end position="176"/>
    </location>
</feature>
<dbReference type="GO" id="GO:0004674">
    <property type="term" value="F:protein serine/threonine kinase activity"/>
    <property type="evidence" value="ECO:0007669"/>
    <property type="project" value="UniProtKB-KW"/>
</dbReference>
<dbReference type="InterPro" id="IPR036875">
    <property type="entry name" value="Znf_CCHC_sf"/>
</dbReference>
<accession>A0A392PBX1</accession>
<feature type="non-terminal residue" evidence="4">
    <location>
        <position position="176"/>
    </location>
</feature>
<keyword evidence="4" id="KW-0418">Kinase</keyword>
<dbReference type="Gene3D" id="4.10.60.10">
    <property type="entry name" value="Zinc finger, CCHC-type"/>
    <property type="match status" value="1"/>
</dbReference>
<evidence type="ECO:0000259" key="3">
    <source>
        <dbReference type="PROSITE" id="PS50158"/>
    </source>
</evidence>
<keyword evidence="5" id="KW-1185">Reference proteome</keyword>
<feature type="compositionally biased region" description="Basic and acidic residues" evidence="2">
    <location>
        <begin position="1"/>
        <end position="15"/>
    </location>
</feature>
<dbReference type="SMART" id="SM00343">
    <property type="entry name" value="ZnF_C2HC"/>
    <property type="match status" value="1"/>
</dbReference>
<feature type="compositionally biased region" description="Acidic residues" evidence="2">
    <location>
        <begin position="165"/>
        <end position="176"/>
    </location>
</feature>
<dbReference type="SUPFAM" id="SSF57756">
    <property type="entry name" value="Retrovirus zinc finger-like domains"/>
    <property type="match status" value="1"/>
</dbReference>
<organism evidence="4 5">
    <name type="scientific">Trifolium medium</name>
    <dbReference type="NCBI Taxonomy" id="97028"/>
    <lineage>
        <taxon>Eukaryota</taxon>
        <taxon>Viridiplantae</taxon>
        <taxon>Streptophyta</taxon>
        <taxon>Embryophyta</taxon>
        <taxon>Tracheophyta</taxon>
        <taxon>Spermatophyta</taxon>
        <taxon>Magnoliopsida</taxon>
        <taxon>eudicotyledons</taxon>
        <taxon>Gunneridae</taxon>
        <taxon>Pentapetalae</taxon>
        <taxon>rosids</taxon>
        <taxon>fabids</taxon>
        <taxon>Fabales</taxon>
        <taxon>Fabaceae</taxon>
        <taxon>Papilionoideae</taxon>
        <taxon>50 kb inversion clade</taxon>
        <taxon>NPAAA clade</taxon>
        <taxon>Hologalegina</taxon>
        <taxon>IRL clade</taxon>
        <taxon>Trifolieae</taxon>
        <taxon>Trifolium</taxon>
    </lineage>
</organism>
<keyword evidence="1" id="KW-0862">Zinc</keyword>
<dbReference type="PROSITE" id="PS50158">
    <property type="entry name" value="ZF_CCHC"/>
    <property type="match status" value="1"/>
</dbReference>
<reference evidence="4 5" key="1">
    <citation type="journal article" date="2018" name="Front. Plant Sci.">
        <title>Red Clover (Trifolium pratense) and Zigzag Clover (T. medium) - A Picture of Genomic Similarities and Differences.</title>
        <authorList>
            <person name="Dluhosova J."/>
            <person name="Istvanek J."/>
            <person name="Nedelnik J."/>
            <person name="Repkova J."/>
        </authorList>
    </citation>
    <scope>NUCLEOTIDE SEQUENCE [LARGE SCALE GENOMIC DNA]</scope>
    <source>
        <strain evidence="5">cv. 10/8</strain>
        <tissue evidence="4">Leaf</tissue>
    </source>
</reference>
<feature type="compositionally biased region" description="Acidic residues" evidence="2">
    <location>
        <begin position="39"/>
        <end position="55"/>
    </location>
</feature>
<dbReference type="Proteomes" id="UP000265520">
    <property type="component" value="Unassembled WGS sequence"/>
</dbReference>
<sequence>MISHEMELIADEPQRKPRSVVLPATKKSSKALKAKVIESEAEESSENDQEDESDDELLALLSKKFQKWNKRRGRSYGKGFGSKGYDNKDKKEDQKTCYNCKKPGHFIADCPELSTKDKGKNASYKNRAKKSLMATWEDLDKISDGEPEEEANLALMATAPSDITTDIESDDDDGDE</sequence>
<feature type="region of interest" description="Disordered" evidence="2">
    <location>
        <begin position="1"/>
        <end position="55"/>
    </location>
</feature>
<proteinExistence type="predicted"/>
<protein>
    <submittedName>
        <fullName evidence="4">Serine/threonine protein kinase SRPK1</fullName>
    </submittedName>
</protein>
<keyword evidence="4" id="KW-0808">Transferase</keyword>
<evidence type="ECO:0000313" key="5">
    <source>
        <dbReference type="Proteomes" id="UP000265520"/>
    </source>
</evidence>
<dbReference type="GO" id="GO:0008270">
    <property type="term" value="F:zinc ion binding"/>
    <property type="evidence" value="ECO:0007669"/>
    <property type="project" value="UniProtKB-KW"/>
</dbReference>
<keyword evidence="1" id="KW-0863">Zinc-finger</keyword>
<dbReference type="Pfam" id="PF00098">
    <property type="entry name" value="zf-CCHC"/>
    <property type="match status" value="1"/>
</dbReference>